<dbReference type="OrthoDB" id="227596at2"/>
<organism evidence="12 13">
    <name type="scientific">Diaminobutyricimonas aerilata</name>
    <dbReference type="NCBI Taxonomy" id="1162967"/>
    <lineage>
        <taxon>Bacteria</taxon>
        <taxon>Bacillati</taxon>
        <taxon>Actinomycetota</taxon>
        <taxon>Actinomycetes</taxon>
        <taxon>Micrococcales</taxon>
        <taxon>Microbacteriaceae</taxon>
        <taxon>Diaminobutyricimonas</taxon>
    </lineage>
</organism>
<sequence length="396" mass="42351">MIRSLRPGQLAFDIIAPGILLLICIGPYLLFSNAVLSLFVLFGMCGALVIRRLAPGLSLTVAWVVCLIQISMGGQPDPSNLAILSVLYSVAAYGGRPSRWLGLASAFLGAGVITAYVVLVPYVLGQRIVTPGDDVVLSAWQVFLTAAIAFVLAWTLGLLVRTAQRARESRRAQYAAEQGVVVEQERTRIARDMHDVVAHSLAVVIAQADGARYLAKNDPEAVTGALETIAGTAREALADVRVLLAQLRHSQTEGPQPVLDDLDRLYDQFRSTGLKVRVETVGEPRPASTALQLAVYRIVQEALTNALRHGDIEHEAVVSFAWSEAELNLHITSAIRLSATEARLGEVRGTEPRLGHGIAGMTERAVLVGGALTAERVGSMFVVRAVLPVHAPAVAA</sequence>
<name>A0A2M9CJF3_9MICO</name>
<dbReference type="InterPro" id="IPR055558">
    <property type="entry name" value="DUF7134"/>
</dbReference>
<dbReference type="Pfam" id="PF23539">
    <property type="entry name" value="DUF7134"/>
    <property type="match status" value="1"/>
</dbReference>
<gene>
    <name evidence="12" type="ORF">CLV46_1582</name>
</gene>
<dbReference type="EC" id="2.7.13.3" evidence="2"/>
<evidence type="ECO:0000313" key="13">
    <source>
        <dbReference type="Proteomes" id="UP000228758"/>
    </source>
</evidence>
<keyword evidence="9" id="KW-1133">Transmembrane helix</keyword>
<dbReference type="PANTHER" id="PTHR24421:SF10">
    <property type="entry name" value="NITRATE_NITRITE SENSOR PROTEIN NARQ"/>
    <property type="match status" value="1"/>
</dbReference>
<accession>A0A2M9CJF3</accession>
<dbReference type="InterPro" id="IPR050482">
    <property type="entry name" value="Sensor_HK_TwoCompSys"/>
</dbReference>
<evidence type="ECO:0000256" key="2">
    <source>
        <dbReference type="ARBA" id="ARBA00012438"/>
    </source>
</evidence>
<dbReference type="RefSeq" id="WP_100364263.1">
    <property type="nucleotide sequence ID" value="NZ_PGFF01000001.1"/>
</dbReference>
<dbReference type="PANTHER" id="PTHR24421">
    <property type="entry name" value="NITRATE/NITRITE SENSOR PROTEIN NARX-RELATED"/>
    <property type="match status" value="1"/>
</dbReference>
<evidence type="ECO:0000256" key="6">
    <source>
        <dbReference type="ARBA" id="ARBA00022777"/>
    </source>
</evidence>
<evidence type="ECO:0000259" key="11">
    <source>
        <dbReference type="Pfam" id="PF23539"/>
    </source>
</evidence>
<dbReference type="GO" id="GO:0046983">
    <property type="term" value="F:protein dimerization activity"/>
    <property type="evidence" value="ECO:0007669"/>
    <property type="project" value="InterPro"/>
</dbReference>
<evidence type="ECO:0000256" key="7">
    <source>
        <dbReference type="ARBA" id="ARBA00022840"/>
    </source>
</evidence>
<reference evidence="12 13" key="1">
    <citation type="submission" date="2017-11" db="EMBL/GenBank/DDBJ databases">
        <title>Genomic Encyclopedia of Archaeal and Bacterial Type Strains, Phase II (KMG-II): From Individual Species to Whole Genera.</title>
        <authorList>
            <person name="Goeker M."/>
        </authorList>
    </citation>
    <scope>NUCLEOTIDE SEQUENCE [LARGE SCALE GENOMIC DNA]</scope>
    <source>
        <strain evidence="12 13">DSM 27393</strain>
    </source>
</reference>
<keyword evidence="9" id="KW-0472">Membrane</keyword>
<proteinExistence type="predicted"/>
<dbReference type="Gene3D" id="3.30.565.10">
    <property type="entry name" value="Histidine kinase-like ATPase, C-terminal domain"/>
    <property type="match status" value="1"/>
</dbReference>
<evidence type="ECO:0000259" key="10">
    <source>
        <dbReference type="Pfam" id="PF07730"/>
    </source>
</evidence>
<keyword evidence="13" id="KW-1185">Reference proteome</keyword>
<evidence type="ECO:0000256" key="9">
    <source>
        <dbReference type="SAM" id="Phobius"/>
    </source>
</evidence>
<keyword evidence="3" id="KW-0597">Phosphoprotein</keyword>
<evidence type="ECO:0000256" key="5">
    <source>
        <dbReference type="ARBA" id="ARBA00022741"/>
    </source>
</evidence>
<dbReference type="SUPFAM" id="SSF55874">
    <property type="entry name" value="ATPase domain of HSP90 chaperone/DNA topoisomerase II/histidine kinase"/>
    <property type="match status" value="1"/>
</dbReference>
<feature type="transmembrane region" description="Helical" evidence="9">
    <location>
        <begin position="53"/>
        <end position="72"/>
    </location>
</feature>
<keyword evidence="8" id="KW-0902">Two-component regulatory system</keyword>
<comment type="catalytic activity">
    <reaction evidence="1">
        <text>ATP + protein L-histidine = ADP + protein N-phospho-L-histidine.</text>
        <dbReference type="EC" id="2.7.13.3"/>
    </reaction>
</comment>
<evidence type="ECO:0000256" key="1">
    <source>
        <dbReference type="ARBA" id="ARBA00000085"/>
    </source>
</evidence>
<evidence type="ECO:0000256" key="8">
    <source>
        <dbReference type="ARBA" id="ARBA00023012"/>
    </source>
</evidence>
<feature type="transmembrane region" description="Helical" evidence="9">
    <location>
        <begin position="136"/>
        <end position="160"/>
    </location>
</feature>
<dbReference type="AlphaFoldDB" id="A0A2M9CJF3"/>
<dbReference type="InterPro" id="IPR036890">
    <property type="entry name" value="HATPase_C_sf"/>
</dbReference>
<keyword evidence="9" id="KW-0812">Transmembrane</keyword>
<comment type="caution">
    <text evidence="12">The sequence shown here is derived from an EMBL/GenBank/DDBJ whole genome shotgun (WGS) entry which is preliminary data.</text>
</comment>
<keyword evidence="7" id="KW-0067">ATP-binding</keyword>
<feature type="transmembrane region" description="Helical" evidence="9">
    <location>
        <begin position="14"/>
        <end position="41"/>
    </location>
</feature>
<feature type="transmembrane region" description="Helical" evidence="9">
    <location>
        <begin position="101"/>
        <end position="124"/>
    </location>
</feature>
<feature type="domain" description="Signal transduction histidine kinase subgroup 3 dimerisation and phosphoacceptor" evidence="10">
    <location>
        <begin position="185"/>
        <end position="251"/>
    </location>
</feature>
<protein>
    <recommendedName>
        <fullName evidence="2">histidine kinase</fullName>
        <ecNumber evidence="2">2.7.13.3</ecNumber>
    </recommendedName>
</protein>
<feature type="domain" description="DUF7134" evidence="11">
    <location>
        <begin position="5"/>
        <end position="162"/>
    </location>
</feature>
<dbReference type="GO" id="GO:0005524">
    <property type="term" value="F:ATP binding"/>
    <property type="evidence" value="ECO:0007669"/>
    <property type="project" value="UniProtKB-KW"/>
</dbReference>
<dbReference type="GO" id="GO:0000155">
    <property type="term" value="F:phosphorelay sensor kinase activity"/>
    <property type="evidence" value="ECO:0007669"/>
    <property type="project" value="InterPro"/>
</dbReference>
<keyword evidence="4" id="KW-0808">Transferase</keyword>
<keyword evidence="5" id="KW-0547">Nucleotide-binding</keyword>
<dbReference type="Pfam" id="PF07730">
    <property type="entry name" value="HisKA_3"/>
    <property type="match status" value="1"/>
</dbReference>
<evidence type="ECO:0000313" key="12">
    <source>
        <dbReference type="EMBL" id="PJJ72022.1"/>
    </source>
</evidence>
<feature type="transmembrane region" description="Helical" evidence="9">
    <location>
        <begin position="78"/>
        <end position="94"/>
    </location>
</feature>
<keyword evidence="6 12" id="KW-0418">Kinase</keyword>
<dbReference type="Proteomes" id="UP000228758">
    <property type="component" value="Unassembled WGS sequence"/>
</dbReference>
<dbReference type="CDD" id="cd16917">
    <property type="entry name" value="HATPase_UhpB-NarQ-NarX-like"/>
    <property type="match status" value="1"/>
</dbReference>
<dbReference type="InterPro" id="IPR011712">
    <property type="entry name" value="Sig_transdc_His_kin_sub3_dim/P"/>
</dbReference>
<evidence type="ECO:0000256" key="3">
    <source>
        <dbReference type="ARBA" id="ARBA00022553"/>
    </source>
</evidence>
<dbReference type="EMBL" id="PGFF01000001">
    <property type="protein sequence ID" value="PJJ72022.1"/>
    <property type="molecule type" value="Genomic_DNA"/>
</dbReference>
<dbReference type="Gene3D" id="1.20.5.1930">
    <property type="match status" value="1"/>
</dbReference>
<evidence type="ECO:0000256" key="4">
    <source>
        <dbReference type="ARBA" id="ARBA00022679"/>
    </source>
</evidence>
<dbReference type="GO" id="GO:0016020">
    <property type="term" value="C:membrane"/>
    <property type="evidence" value="ECO:0007669"/>
    <property type="project" value="InterPro"/>
</dbReference>